<name>A0ABQ9ZST2_9CRUS</name>
<sequence length="79" mass="9259">MPVGEEENPCDFFISLMHIDLQAILKKEKKKGEMVAQKDDVPHYSHSRPTAVQQERERKKNWKRIRDESARPNDSSIPI</sequence>
<accession>A0ABQ9ZST2</accession>
<dbReference type="EMBL" id="JAOYFB010000005">
    <property type="protein sequence ID" value="KAK4015993.1"/>
    <property type="molecule type" value="Genomic_DNA"/>
</dbReference>
<protein>
    <submittedName>
        <fullName evidence="2">Uncharacterized protein</fullName>
    </submittedName>
</protein>
<reference evidence="2 3" key="1">
    <citation type="journal article" date="2023" name="Nucleic Acids Res.">
        <title>The hologenome of Daphnia magna reveals possible DNA methylation and microbiome-mediated evolution of the host genome.</title>
        <authorList>
            <person name="Chaturvedi A."/>
            <person name="Li X."/>
            <person name="Dhandapani V."/>
            <person name="Marshall H."/>
            <person name="Kissane S."/>
            <person name="Cuenca-Cambronero M."/>
            <person name="Asole G."/>
            <person name="Calvet F."/>
            <person name="Ruiz-Romero M."/>
            <person name="Marangio P."/>
            <person name="Guigo R."/>
            <person name="Rago D."/>
            <person name="Mirbahai L."/>
            <person name="Eastwood N."/>
            <person name="Colbourne J.K."/>
            <person name="Zhou J."/>
            <person name="Mallon E."/>
            <person name="Orsini L."/>
        </authorList>
    </citation>
    <scope>NUCLEOTIDE SEQUENCE [LARGE SCALE GENOMIC DNA]</scope>
    <source>
        <strain evidence="2">LRV0_1</strain>
    </source>
</reference>
<keyword evidence="3" id="KW-1185">Reference proteome</keyword>
<feature type="compositionally biased region" description="Basic and acidic residues" evidence="1">
    <location>
        <begin position="34"/>
        <end position="43"/>
    </location>
</feature>
<gene>
    <name evidence="2" type="ORF">OUZ56_030957</name>
</gene>
<organism evidence="2 3">
    <name type="scientific">Daphnia magna</name>
    <dbReference type="NCBI Taxonomy" id="35525"/>
    <lineage>
        <taxon>Eukaryota</taxon>
        <taxon>Metazoa</taxon>
        <taxon>Ecdysozoa</taxon>
        <taxon>Arthropoda</taxon>
        <taxon>Crustacea</taxon>
        <taxon>Branchiopoda</taxon>
        <taxon>Diplostraca</taxon>
        <taxon>Cladocera</taxon>
        <taxon>Anomopoda</taxon>
        <taxon>Daphniidae</taxon>
        <taxon>Daphnia</taxon>
    </lineage>
</organism>
<feature type="region of interest" description="Disordered" evidence="1">
    <location>
        <begin position="34"/>
        <end position="79"/>
    </location>
</feature>
<proteinExistence type="predicted"/>
<evidence type="ECO:0000313" key="3">
    <source>
        <dbReference type="Proteomes" id="UP001234178"/>
    </source>
</evidence>
<evidence type="ECO:0000256" key="1">
    <source>
        <dbReference type="SAM" id="MobiDB-lite"/>
    </source>
</evidence>
<dbReference type="Proteomes" id="UP001234178">
    <property type="component" value="Unassembled WGS sequence"/>
</dbReference>
<feature type="compositionally biased region" description="Basic and acidic residues" evidence="1">
    <location>
        <begin position="54"/>
        <end position="71"/>
    </location>
</feature>
<evidence type="ECO:0000313" key="2">
    <source>
        <dbReference type="EMBL" id="KAK4015993.1"/>
    </source>
</evidence>
<comment type="caution">
    <text evidence="2">The sequence shown here is derived from an EMBL/GenBank/DDBJ whole genome shotgun (WGS) entry which is preliminary data.</text>
</comment>